<evidence type="ECO:0008006" key="3">
    <source>
        <dbReference type="Google" id="ProtNLM"/>
    </source>
</evidence>
<evidence type="ECO:0000313" key="2">
    <source>
        <dbReference type="Proteomes" id="UP000703590"/>
    </source>
</evidence>
<gene>
    <name evidence="1" type="ORF">JWV37_11705</name>
</gene>
<evidence type="ECO:0000313" key="1">
    <source>
        <dbReference type="EMBL" id="MBN2965449.1"/>
    </source>
</evidence>
<keyword evidence="2" id="KW-1185">Reference proteome</keyword>
<comment type="caution">
    <text evidence="1">The sequence shown here is derived from an EMBL/GenBank/DDBJ whole genome shotgun (WGS) entry which is preliminary data.</text>
</comment>
<dbReference type="Proteomes" id="UP000703590">
    <property type="component" value="Unassembled WGS sequence"/>
</dbReference>
<reference evidence="1 2" key="3">
    <citation type="submission" date="2021-02" db="EMBL/GenBank/DDBJ databases">
        <authorList>
            <person name="Merkel A.Y."/>
        </authorList>
    </citation>
    <scope>NUCLEOTIDE SEQUENCE [LARGE SCALE GENOMIC DNA]</scope>
    <source>
        <strain evidence="1 2">T05b</strain>
    </source>
</reference>
<proteinExistence type="predicted"/>
<dbReference type="EMBL" id="JAFHKK010000038">
    <property type="protein sequence ID" value="MBN2965449.1"/>
    <property type="molecule type" value="Genomic_DNA"/>
</dbReference>
<reference evidence="1 2" key="2">
    <citation type="submission" date="2021-02" db="EMBL/GenBank/DDBJ databases">
        <title>Sulfurospirillum tamanensis sp. nov.</title>
        <authorList>
            <person name="Frolova A."/>
            <person name="Merkel A."/>
            <person name="Slobodkin A."/>
        </authorList>
    </citation>
    <scope>NUCLEOTIDE SEQUENCE [LARGE SCALE GENOMIC DNA]</scope>
    <source>
        <strain evidence="1 2">T05b</strain>
    </source>
</reference>
<dbReference type="RefSeq" id="WP_205460010.1">
    <property type="nucleotide sequence ID" value="NZ_JAFHKK010000038.1"/>
</dbReference>
<protein>
    <recommendedName>
        <fullName evidence="3">(2Fe-2S)-binding protein</fullName>
    </recommendedName>
</protein>
<name>A0ABS2WUW2_9BACT</name>
<accession>A0ABS2WUW2</accession>
<organism evidence="1 2">
    <name type="scientific">Sulfurospirillum tamanense</name>
    <dbReference type="NCBI Taxonomy" id="2813362"/>
    <lineage>
        <taxon>Bacteria</taxon>
        <taxon>Pseudomonadati</taxon>
        <taxon>Campylobacterota</taxon>
        <taxon>Epsilonproteobacteria</taxon>
        <taxon>Campylobacterales</taxon>
        <taxon>Sulfurospirillaceae</taxon>
        <taxon>Sulfurospirillum</taxon>
    </lineage>
</organism>
<sequence>MSELGEVIICECSGKSVDEAIAFFQETSLPYFKARKTFTQTKKTCCNKPLTRLFDMVYFGKIDKREIVEMIGRQ</sequence>
<reference evidence="2" key="1">
    <citation type="submission" date="2021-02" db="EMBL/GenBank/DDBJ databases">
        <title>Sulfurospirillum tamanensis sp. nov.</title>
        <authorList>
            <person name="Merkel A.Y."/>
        </authorList>
    </citation>
    <scope>NUCLEOTIDE SEQUENCE [LARGE SCALE GENOMIC DNA]</scope>
    <source>
        <strain evidence="2">T05b</strain>
    </source>
</reference>